<dbReference type="Proteomes" id="UP000075714">
    <property type="component" value="Unassembled WGS sequence"/>
</dbReference>
<evidence type="ECO:0000313" key="3">
    <source>
        <dbReference type="Proteomes" id="UP000075714"/>
    </source>
</evidence>
<keyword evidence="3" id="KW-1185">Reference proteome</keyword>
<dbReference type="EMBL" id="LSYV01000742">
    <property type="protein sequence ID" value="KXZ41130.1"/>
    <property type="molecule type" value="Genomic_DNA"/>
</dbReference>
<comment type="caution">
    <text evidence="2">The sequence shown here is derived from an EMBL/GenBank/DDBJ whole genome shotgun (WGS) entry which is preliminary data.</text>
</comment>
<feature type="compositionally biased region" description="Polar residues" evidence="1">
    <location>
        <begin position="30"/>
        <end position="50"/>
    </location>
</feature>
<protein>
    <submittedName>
        <fullName evidence="2">Uncharacterized protein</fullName>
    </submittedName>
</protein>
<evidence type="ECO:0000256" key="1">
    <source>
        <dbReference type="SAM" id="MobiDB-lite"/>
    </source>
</evidence>
<proteinExistence type="predicted"/>
<sequence>MSDENSELAAAAAGALPPAAGPTAGGGLQPSPSRSRTVNGLAAPSTSSSGVPPAAPLVPLPRQAFGASADGADPLGRVPTNRLLVGNIVLLGPGGG</sequence>
<name>A0A150FVS1_GONPE</name>
<feature type="compositionally biased region" description="Low complexity" evidence="1">
    <location>
        <begin position="8"/>
        <end position="22"/>
    </location>
</feature>
<dbReference type="AlphaFoldDB" id="A0A150FVS1"/>
<accession>A0A150FVS1</accession>
<feature type="region of interest" description="Disordered" evidence="1">
    <location>
        <begin position="1"/>
        <end position="77"/>
    </location>
</feature>
<reference evidence="3" key="1">
    <citation type="journal article" date="2016" name="Nat. Commun.">
        <title>The Gonium pectorale genome demonstrates co-option of cell cycle regulation during the evolution of multicellularity.</title>
        <authorList>
            <person name="Hanschen E.R."/>
            <person name="Marriage T.N."/>
            <person name="Ferris P.J."/>
            <person name="Hamaji T."/>
            <person name="Toyoda A."/>
            <person name="Fujiyama A."/>
            <person name="Neme R."/>
            <person name="Noguchi H."/>
            <person name="Minakuchi Y."/>
            <person name="Suzuki M."/>
            <person name="Kawai-Toyooka H."/>
            <person name="Smith D.R."/>
            <person name="Sparks H."/>
            <person name="Anderson J."/>
            <person name="Bakaric R."/>
            <person name="Luria V."/>
            <person name="Karger A."/>
            <person name="Kirschner M.W."/>
            <person name="Durand P.M."/>
            <person name="Michod R.E."/>
            <person name="Nozaki H."/>
            <person name="Olson B.J."/>
        </authorList>
    </citation>
    <scope>NUCLEOTIDE SEQUENCE [LARGE SCALE GENOMIC DNA]</scope>
    <source>
        <strain evidence="3">NIES-2863</strain>
    </source>
</reference>
<gene>
    <name evidence="2" type="ORF">GPECTOR_746g911</name>
</gene>
<evidence type="ECO:0000313" key="2">
    <source>
        <dbReference type="EMBL" id="KXZ41130.1"/>
    </source>
</evidence>
<organism evidence="2 3">
    <name type="scientific">Gonium pectorale</name>
    <name type="common">Green alga</name>
    <dbReference type="NCBI Taxonomy" id="33097"/>
    <lineage>
        <taxon>Eukaryota</taxon>
        <taxon>Viridiplantae</taxon>
        <taxon>Chlorophyta</taxon>
        <taxon>core chlorophytes</taxon>
        <taxon>Chlorophyceae</taxon>
        <taxon>CS clade</taxon>
        <taxon>Chlamydomonadales</taxon>
        <taxon>Volvocaceae</taxon>
        <taxon>Gonium</taxon>
    </lineage>
</organism>